<organism evidence="3 4">
    <name type="scientific">Candidatus Methylomirabilis lanthanidiphila</name>
    <dbReference type="NCBI Taxonomy" id="2211376"/>
    <lineage>
        <taxon>Bacteria</taxon>
        <taxon>Candidatus Methylomirabilota</taxon>
        <taxon>Candidatus Methylomirabilia</taxon>
        <taxon>Candidatus Methylomirabilales</taxon>
        <taxon>Candidatus Methylomirabilaceae</taxon>
        <taxon>Candidatus Methylomirabilis</taxon>
    </lineage>
</organism>
<comment type="similarity">
    <text evidence="2">Belongs to the CRISPR-associated protein Cas5 family. Subtype I-C/Dvulg subfamily.</text>
</comment>
<dbReference type="InterPro" id="IPR010155">
    <property type="entry name" value="CRISPR-assoc_prot_Cas5d"/>
</dbReference>
<dbReference type="GO" id="GO:0043571">
    <property type="term" value="P:maintenance of CRISPR repeat elements"/>
    <property type="evidence" value="ECO:0007669"/>
    <property type="project" value="UniProtKB-UniRule"/>
</dbReference>
<protein>
    <recommendedName>
        <fullName evidence="2">pre-crRNA processing endonuclease</fullName>
        <ecNumber evidence="2">3.1.-.-</ecNumber>
    </recommendedName>
</protein>
<keyword evidence="2" id="KW-0378">Hydrolase</keyword>
<accession>A0A564ZLE0</accession>
<dbReference type="InterPro" id="IPR013422">
    <property type="entry name" value="CRISPR-assoc_prot_Cas5_N"/>
</dbReference>
<dbReference type="Gene3D" id="3.30.70.2660">
    <property type="match status" value="1"/>
</dbReference>
<keyword evidence="1 2" id="KW-0051">Antiviral defense</keyword>
<gene>
    <name evidence="3" type="primary">cas5</name>
    <name evidence="3" type="ORF">MELA_02545</name>
</gene>
<proteinExistence type="inferred from homology"/>
<dbReference type="GO" id="GO:0003723">
    <property type="term" value="F:RNA binding"/>
    <property type="evidence" value="ECO:0007669"/>
    <property type="project" value="UniProtKB-UniRule"/>
</dbReference>
<keyword evidence="2" id="KW-0255">Endonuclease</keyword>
<dbReference type="EC" id="3.1.-.-" evidence="2"/>
<dbReference type="EMBL" id="CABIKM010000045">
    <property type="protein sequence ID" value="VUZ86149.1"/>
    <property type="molecule type" value="Genomic_DNA"/>
</dbReference>
<dbReference type="Proteomes" id="UP000334340">
    <property type="component" value="Unassembled WGS sequence"/>
</dbReference>
<name>A0A564ZLE0_9BACT</name>
<dbReference type="PIRSF" id="PIRSF029950">
    <property type="entry name" value="Cas_CT1134"/>
    <property type="match status" value="1"/>
</dbReference>
<sequence>MDSKIHTLEVWGDLACFTRPEMKVERYSYPIMTPSAARAVFDAIYWKPKLRWQVARIETLSEPHYIALRRNEVKDKVPPADTILKWAQGKKKPEPLWADGDRDSLGTDQRGRTQRQTMALKKVRYRISAYIVPWSEYRGEIRGMDAQFLRHASHGQCIYQPYLGCREFPAYFRPVESGESLAVPFPLDQNLGWMIYDVFDLSRPGTKYDLPRISLFRAVVRKGVLDVPDYENHDVRKPPREVQPCSTI</sequence>
<reference evidence="3 4" key="1">
    <citation type="submission" date="2019-07" db="EMBL/GenBank/DDBJ databases">
        <authorList>
            <person name="Cremers G."/>
        </authorList>
    </citation>
    <scope>NUCLEOTIDE SEQUENCE [LARGE SCALE GENOMIC DNA]</scope>
</reference>
<dbReference type="GO" id="GO:0051607">
    <property type="term" value="P:defense response to virus"/>
    <property type="evidence" value="ECO:0007669"/>
    <property type="project" value="UniProtKB-UniRule"/>
</dbReference>
<evidence type="ECO:0000256" key="2">
    <source>
        <dbReference type="PIRNR" id="PIRNR029950"/>
    </source>
</evidence>
<keyword evidence="2" id="KW-0694">RNA-binding</keyword>
<dbReference type="InterPro" id="IPR021124">
    <property type="entry name" value="CRISPR-assoc_prot_Cas5"/>
</dbReference>
<dbReference type="GO" id="GO:0004519">
    <property type="term" value="F:endonuclease activity"/>
    <property type="evidence" value="ECO:0007669"/>
    <property type="project" value="UniProtKB-UniRule"/>
</dbReference>
<keyword evidence="4" id="KW-1185">Reference proteome</keyword>
<evidence type="ECO:0000313" key="4">
    <source>
        <dbReference type="Proteomes" id="UP000334340"/>
    </source>
</evidence>
<dbReference type="GO" id="GO:0016787">
    <property type="term" value="F:hydrolase activity"/>
    <property type="evidence" value="ECO:0007669"/>
    <property type="project" value="UniProtKB-KW"/>
</dbReference>
<dbReference type="AlphaFoldDB" id="A0A564ZLE0"/>
<comment type="function">
    <text evidence="2">CRISPR (clustered regularly interspaced short palindromic repeat) is an adaptive immune system that provides protection against mobile genetic elements (viruses, transposable elements and conjugative plasmids). CRISPR clusters contain spacers, sequences complementary to antecedent mobile elements, and target invading nucleic acids. CRISPR clusters are transcribed and processed into CRISPR RNA (crRNA).</text>
</comment>
<dbReference type="Pfam" id="PF09704">
    <property type="entry name" value="Cas_Cas5d"/>
    <property type="match status" value="1"/>
</dbReference>
<keyword evidence="2" id="KW-0540">Nuclease</keyword>
<dbReference type="NCBIfam" id="TIGR01876">
    <property type="entry name" value="cas_Cas5d"/>
    <property type="match status" value="1"/>
</dbReference>
<evidence type="ECO:0000256" key="1">
    <source>
        <dbReference type="ARBA" id="ARBA00023118"/>
    </source>
</evidence>
<evidence type="ECO:0000313" key="3">
    <source>
        <dbReference type="EMBL" id="VUZ86149.1"/>
    </source>
</evidence>
<dbReference type="NCBIfam" id="TIGR02593">
    <property type="entry name" value="CRISPR_cas5"/>
    <property type="match status" value="1"/>
</dbReference>